<dbReference type="AlphaFoldDB" id="A0A6J4I0W2"/>
<dbReference type="EMBL" id="CADCTM010000208">
    <property type="protein sequence ID" value="CAA9239563.1"/>
    <property type="molecule type" value="Genomic_DNA"/>
</dbReference>
<reference evidence="2" key="1">
    <citation type="submission" date="2020-02" db="EMBL/GenBank/DDBJ databases">
        <authorList>
            <person name="Meier V. D."/>
        </authorList>
    </citation>
    <scope>NUCLEOTIDE SEQUENCE</scope>
    <source>
        <strain evidence="2">AVDCRST_MAG92</strain>
    </source>
</reference>
<proteinExistence type="predicted"/>
<evidence type="ECO:0000256" key="1">
    <source>
        <dbReference type="SAM" id="MobiDB-lite"/>
    </source>
</evidence>
<name>A0A6J4I0W2_9CYAN</name>
<organism evidence="2">
    <name type="scientific">uncultured Coleofasciculus sp</name>
    <dbReference type="NCBI Taxonomy" id="1267456"/>
    <lineage>
        <taxon>Bacteria</taxon>
        <taxon>Bacillati</taxon>
        <taxon>Cyanobacteriota</taxon>
        <taxon>Cyanophyceae</taxon>
        <taxon>Coleofasciculales</taxon>
        <taxon>Coleofasciculaceae</taxon>
        <taxon>Coleofasciculus</taxon>
        <taxon>environmental samples</taxon>
    </lineage>
</organism>
<accession>A0A6J4I0W2</accession>
<feature type="region of interest" description="Disordered" evidence="1">
    <location>
        <begin position="141"/>
        <end position="161"/>
    </location>
</feature>
<gene>
    <name evidence="2" type="ORF">AVDCRST_MAG92-1443</name>
</gene>
<evidence type="ECO:0000313" key="2">
    <source>
        <dbReference type="EMBL" id="CAA9239563.1"/>
    </source>
</evidence>
<protein>
    <submittedName>
        <fullName evidence="2">Uncharacterized protein</fullName>
    </submittedName>
</protein>
<feature type="compositionally biased region" description="Basic and acidic residues" evidence="1">
    <location>
        <begin position="152"/>
        <end position="161"/>
    </location>
</feature>
<sequence>MRFFWKDGKVLVVMNELIDQLFFTQLCDALGVQRPKLEVETLWQAMTDGTSFGLHGRLLRFNGGLFADWSESRLLKGGWGISNSEILELLVALKAERAEEERNGLIRWLRPEYQAPETIKAQALAPLQGIIEGLETEEAAPIPVEQQPLPKKLKEPTCRYS</sequence>